<dbReference type="STRING" id="391735.Veis_3773"/>
<dbReference type="OrthoDB" id="8590323at2"/>
<dbReference type="EMBL" id="CP000542">
    <property type="protein sequence ID" value="ABM59485.1"/>
    <property type="molecule type" value="Genomic_DNA"/>
</dbReference>
<dbReference type="Pfam" id="PF01081">
    <property type="entry name" value="Aldolase"/>
    <property type="match status" value="1"/>
</dbReference>
<dbReference type="Gene3D" id="3.20.20.70">
    <property type="entry name" value="Aldolase class I"/>
    <property type="match status" value="1"/>
</dbReference>
<name>A1WPC8_VEREI</name>
<proteinExistence type="inferred from homology"/>
<accession>A1WPC8</accession>
<evidence type="ECO:0000313" key="7">
    <source>
        <dbReference type="Proteomes" id="UP000000374"/>
    </source>
</evidence>
<reference evidence="7" key="1">
    <citation type="submission" date="2006-12" db="EMBL/GenBank/DDBJ databases">
        <title>Complete sequence of chromosome 1 of Verminephrobacter eiseniae EF01-2.</title>
        <authorList>
            <person name="Copeland A."/>
            <person name="Lucas S."/>
            <person name="Lapidus A."/>
            <person name="Barry K."/>
            <person name="Detter J.C."/>
            <person name="Glavina del Rio T."/>
            <person name="Dalin E."/>
            <person name="Tice H."/>
            <person name="Pitluck S."/>
            <person name="Chertkov O."/>
            <person name="Brettin T."/>
            <person name="Bruce D."/>
            <person name="Han C."/>
            <person name="Tapia R."/>
            <person name="Gilna P."/>
            <person name="Schmutz J."/>
            <person name="Larimer F."/>
            <person name="Land M."/>
            <person name="Hauser L."/>
            <person name="Kyrpides N."/>
            <person name="Kim E."/>
            <person name="Stahl D."/>
            <person name="Richardson P."/>
        </authorList>
    </citation>
    <scope>NUCLEOTIDE SEQUENCE [LARGE SCALE GENOMIC DNA]</scope>
    <source>
        <strain evidence="7">EF01-2</strain>
    </source>
</reference>
<dbReference type="CDD" id="cd00452">
    <property type="entry name" value="KDPG_aldolase"/>
    <property type="match status" value="1"/>
</dbReference>
<dbReference type="PANTHER" id="PTHR30246:SF1">
    <property type="entry name" value="2-DEHYDRO-3-DEOXY-6-PHOSPHOGALACTONATE ALDOLASE-RELATED"/>
    <property type="match status" value="1"/>
</dbReference>
<dbReference type="InterPro" id="IPR013785">
    <property type="entry name" value="Aldolase_TIM"/>
</dbReference>
<protein>
    <submittedName>
        <fullName evidence="6">2-keto-3-deoxy-phosphogalactonate aldolase</fullName>
        <ecNumber evidence="6">4.1.2.21</ecNumber>
    </submittedName>
</protein>
<keyword evidence="5" id="KW-0119">Carbohydrate metabolism</keyword>
<comment type="subunit">
    <text evidence="3">Homotrimer.</text>
</comment>
<gene>
    <name evidence="6" type="ordered locus">Veis_3773</name>
</gene>
<keyword evidence="4 6" id="KW-0456">Lyase</keyword>
<dbReference type="EC" id="4.1.2.21" evidence="6"/>
<evidence type="ECO:0000256" key="2">
    <source>
        <dbReference type="ARBA" id="ARBA00006906"/>
    </source>
</evidence>
<evidence type="ECO:0000256" key="5">
    <source>
        <dbReference type="ARBA" id="ARBA00023277"/>
    </source>
</evidence>
<dbReference type="AlphaFoldDB" id="A1WPC8"/>
<dbReference type="SUPFAM" id="SSF51569">
    <property type="entry name" value="Aldolase"/>
    <property type="match status" value="1"/>
</dbReference>
<evidence type="ECO:0000313" key="6">
    <source>
        <dbReference type="EMBL" id="ABM59485.1"/>
    </source>
</evidence>
<dbReference type="GO" id="GO:0008674">
    <property type="term" value="F:2-dehydro-3-deoxy-6-phosphogalactonate aldolase activity"/>
    <property type="evidence" value="ECO:0007669"/>
    <property type="project" value="UniProtKB-EC"/>
</dbReference>
<evidence type="ECO:0000256" key="4">
    <source>
        <dbReference type="ARBA" id="ARBA00023239"/>
    </source>
</evidence>
<keyword evidence="7" id="KW-1185">Reference proteome</keyword>
<dbReference type="InterPro" id="IPR000887">
    <property type="entry name" value="Aldlse_KDPG_KHG"/>
</dbReference>
<sequence>MDATQLPFRLPLIAILRGLRPDEALAHVAALVEAGFDAIEIPLNSPDWSSSIAAAVSAFGSRAVIGAGTVLQVRQVEALQRIGARMIVTPNTAPPVIARARAAGMWTCIGCMSATEAFAALDAGAQMLKIFPASALGPAYIRALKAVLPPAVPVFAVGGISTGNLPDYLAAGCAGAGLGGELYRAGQDVQRTREQAQAFVQAFRELPR</sequence>
<organism evidence="6 7">
    <name type="scientific">Verminephrobacter eiseniae (strain EF01-2)</name>
    <dbReference type="NCBI Taxonomy" id="391735"/>
    <lineage>
        <taxon>Bacteria</taxon>
        <taxon>Pseudomonadati</taxon>
        <taxon>Pseudomonadota</taxon>
        <taxon>Betaproteobacteria</taxon>
        <taxon>Burkholderiales</taxon>
        <taxon>Comamonadaceae</taxon>
        <taxon>Verminephrobacter</taxon>
    </lineage>
</organism>
<dbReference type="HOGENOM" id="CLU_077795_2_1_4"/>
<dbReference type="NCBIfam" id="NF006600">
    <property type="entry name" value="PRK09140.1"/>
    <property type="match status" value="1"/>
</dbReference>
<evidence type="ECO:0000256" key="1">
    <source>
        <dbReference type="ARBA" id="ARBA00004761"/>
    </source>
</evidence>
<dbReference type="Proteomes" id="UP000000374">
    <property type="component" value="Chromosome"/>
</dbReference>
<dbReference type="eggNOG" id="COG0800">
    <property type="taxonomic scope" value="Bacteria"/>
</dbReference>
<comment type="pathway">
    <text evidence="1">Carbohydrate acid metabolism.</text>
</comment>
<dbReference type="GeneID" id="76462144"/>
<evidence type="ECO:0000256" key="3">
    <source>
        <dbReference type="ARBA" id="ARBA00011233"/>
    </source>
</evidence>
<dbReference type="PANTHER" id="PTHR30246">
    <property type="entry name" value="2-KETO-3-DEOXY-6-PHOSPHOGLUCONATE ALDOLASE"/>
    <property type="match status" value="1"/>
</dbReference>
<comment type="similarity">
    <text evidence="2">Belongs to the KHG/KDPG aldolase family.</text>
</comment>
<dbReference type="KEGG" id="vei:Veis_3773"/>
<dbReference type="RefSeq" id="WP_011811474.1">
    <property type="nucleotide sequence ID" value="NC_008786.1"/>
</dbReference>